<accession>A0AAW9QP83</accession>
<evidence type="ECO:0000313" key="4">
    <source>
        <dbReference type="Proteomes" id="UP001328733"/>
    </source>
</evidence>
<keyword evidence="1" id="KW-0479">Metal-binding</keyword>
<evidence type="ECO:0000256" key="1">
    <source>
        <dbReference type="ARBA" id="ARBA00022723"/>
    </source>
</evidence>
<feature type="domain" description="HpcH/HpaI aldolase/citrate lyase" evidence="2">
    <location>
        <begin position="62"/>
        <end position="172"/>
    </location>
</feature>
<dbReference type="GO" id="GO:0016829">
    <property type="term" value="F:lyase activity"/>
    <property type="evidence" value="ECO:0007669"/>
    <property type="project" value="UniProtKB-KW"/>
</dbReference>
<dbReference type="SUPFAM" id="SSF51621">
    <property type="entry name" value="Phosphoenolpyruvate/pyruvate domain"/>
    <property type="match status" value="1"/>
</dbReference>
<name>A0AAW9QP83_9CHRO</name>
<organism evidence="3 4">
    <name type="scientific">Pannus brasiliensis CCIBt3594</name>
    <dbReference type="NCBI Taxonomy" id="1427578"/>
    <lineage>
        <taxon>Bacteria</taxon>
        <taxon>Bacillati</taxon>
        <taxon>Cyanobacteriota</taxon>
        <taxon>Cyanophyceae</taxon>
        <taxon>Oscillatoriophycideae</taxon>
        <taxon>Chroococcales</taxon>
        <taxon>Microcystaceae</taxon>
        <taxon>Pannus</taxon>
    </lineage>
</organism>
<dbReference type="Gene3D" id="3.20.20.60">
    <property type="entry name" value="Phosphoenolpyruvate-binding domains"/>
    <property type="match status" value="1"/>
</dbReference>
<dbReference type="AlphaFoldDB" id="A0AAW9QP83"/>
<dbReference type="InterPro" id="IPR040442">
    <property type="entry name" value="Pyrv_kinase-like_dom_sf"/>
</dbReference>
<evidence type="ECO:0000259" key="2">
    <source>
        <dbReference type="Pfam" id="PF03328"/>
    </source>
</evidence>
<protein>
    <submittedName>
        <fullName evidence="3">Aldolase/citrate lyase family protein</fullName>
    </submittedName>
</protein>
<proteinExistence type="predicted"/>
<reference evidence="3 4" key="1">
    <citation type="submission" date="2024-01" db="EMBL/GenBank/DDBJ databases">
        <title>Genomic insights into the taxonomy and metabolism of the cyanobacterium Pannus brasiliensis CCIBt3594.</title>
        <authorList>
            <person name="Machado M."/>
            <person name="Botero N.B."/>
            <person name="Andreote A.P.D."/>
            <person name="Feitosa A.M.T."/>
            <person name="Popin R."/>
            <person name="Sivonen K."/>
            <person name="Fiore M.F."/>
        </authorList>
    </citation>
    <scope>NUCLEOTIDE SEQUENCE [LARGE SCALE GENOMIC DNA]</scope>
    <source>
        <strain evidence="3 4">CCIBt3594</strain>
    </source>
</reference>
<dbReference type="GO" id="GO:0046872">
    <property type="term" value="F:metal ion binding"/>
    <property type="evidence" value="ECO:0007669"/>
    <property type="project" value="UniProtKB-KW"/>
</dbReference>
<dbReference type="Proteomes" id="UP001328733">
    <property type="component" value="Unassembled WGS sequence"/>
</dbReference>
<dbReference type="InterPro" id="IPR015813">
    <property type="entry name" value="Pyrv/PenolPyrv_kinase-like_dom"/>
</dbReference>
<keyword evidence="3" id="KW-0456">Lyase</keyword>
<comment type="caution">
    <text evidence="3">The sequence shown here is derived from an EMBL/GenBank/DDBJ whole genome shotgun (WGS) entry which is preliminary data.</text>
</comment>
<sequence length="264" mass="29333">MNRTEKRMLELLDELRERYHVIGVKAEFETEGTRLEEASRLREISREVGLDFTLKIGGCGAIKDLFEAIDLGVDRVVAPMVETAYALQKYLLAIDTVFARKSGVKFSVNLETITAFKNLDEMLSIPEITALDGIVIGRSDLAGSMGLSSKEVEGEIIGKLALEMAGKAKTAGLEVAIGGGISFLSLPFLKTFPVGQIDRFETRKVVFRAPEALENPAVAFQKALEFEILWLKNKQHYYGAIDRQDEARLATLEERYRNSIEGAL</sequence>
<keyword evidence="4" id="KW-1185">Reference proteome</keyword>
<gene>
    <name evidence="3" type="ORF">V0288_01920</name>
</gene>
<dbReference type="EMBL" id="JBAFSM010000002">
    <property type="protein sequence ID" value="MEG3435862.1"/>
    <property type="molecule type" value="Genomic_DNA"/>
</dbReference>
<dbReference type="InterPro" id="IPR005000">
    <property type="entry name" value="Aldolase/citrate-lyase_domain"/>
</dbReference>
<dbReference type="RefSeq" id="WP_332863311.1">
    <property type="nucleotide sequence ID" value="NZ_JBAFSM010000002.1"/>
</dbReference>
<dbReference type="Pfam" id="PF03328">
    <property type="entry name" value="HpcH_HpaI"/>
    <property type="match status" value="1"/>
</dbReference>
<evidence type="ECO:0000313" key="3">
    <source>
        <dbReference type="EMBL" id="MEG3435862.1"/>
    </source>
</evidence>